<dbReference type="EC" id="4.2.1.11" evidence="3"/>
<dbReference type="GO" id="GO:0000015">
    <property type="term" value="C:phosphopyruvate hydratase complex"/>
    <property type="evidence" value="ECO:0007669"/>
    <property type="project" value="InterPro"/>
</dbReference>
<evidence type="ECO:0000313" key="8">
    <source>
        <dbReference type="EMBL" id="CAF0987210.1"/>
    </source>
</evidence>
<evidence type="ECO:0000259" key="7">
    <source>
        <dbReference type="SMART" id="SM01192"/>
    </source>
</evidence>
<keyword evidence="4" id="KW-0324">Glycolysis</keyword>
<dbReference type="InterPro" id="IPR036849">
    <property type="entry name" value="Enolase-like_C_sf"/>
</dbReference>
<dbReference type="Proteomes" id="UP000663879">
    <property type="component" value="Unassembled WGS sequence"/>
</dbReference>
<keyword evidence="5" id="KW-0456">Lyase</keyword>
<feature type="domain" description="Enolase C-terminal TIM barrel" evidence="7">
    <location>
        <begin position="1"/>
        <end position="316"/>
    </location>
</feature>
<evidence type="ECO:0000256" key="6">
    <source>
        <dbReference type="ARBA" id="ARBA00031125"/>
    </source>
</evidence>
<evidence type="ECO:0000256" key="5">
    <source>
        <dbReference type="ARBA" id="ARBA00023239"/>
    </source>
</evidence>
<name>A0A814FN26_9BILA</name>
<dbReference type="Gene3D" id="3.20.20.120">
    <property type="entry name" value="Enolase-like C-terminal domain"/>
    <property type="match status" value="1"/>
</dbReference>
<dbReference type="PANTHER" id="PTHR11902">
    <property type="entry name" value="ENOLASE"/>
    <property type="match status" value="1"/>
</dbReference>
<evidence type="ECO:0000256" key="4">
    <source>
        <dbReference type="ARBA" id="ARBA00023152"/>
    </source>
</evidence>
<dbReference type="InterPro" id="IPR020810">
    <property type="entry name" value="Enolase_C"/>
</dbReference>
<dbReference type="Pfam" id="PF00113">
    <property type="entry name" value="Enolase_C"/>
    <property type="match status" value="2"/>
</dbReference>
<dbReference type="SMART" id="SM01192">
    <property type="entry name" value="Enolase_C"/>
    <property type="match status" value="1"/>
</dbReference>
<dbReference type="GO" id="GO:0004634">
    <property type="term" value="F:phosphopyruvate hydratase activity"/>
    <property type="evidence" value="ECO:0007669"/>
    <property type="project" value="UniProtKB-EC"/>
</dbReference>
<dbReference type="UniPathway" id="UPA00109">
    <property type="reaction ID" value="UER00187"/>
</dbReference>
<evidence type="ECO:0000256" key="2">
    <source>
        <dbReference type="ARBA" id="ARBA00009604"/>
    </source>
</evidence>
<proteinExistence type="inferred from homology"/>
<keyword evidence="9" id="KW-1185">Reference proteome</keyword>
<dbReference type="AlphaFoldDB" id="A0A814FN26"/>
<dbReference type="InterPro" id="IPR000941">
    <property type="entry name" value="Enolase"/>
</dbReference>
<accession>A0A814FN26</accession>
<dbReference type="GO" id="GO:0006096">
    <property type="term" value="P:glycolytic process"/>
    <property type="evidence" value="ECO:0007669"/>
    <property type="project" value="UniProtKB-UniPathway"/>
</dbReference>
<evidence type="ECO:0000313" key="9">
    <source>
        <dbReference type="Proteomes" id="UP000663879"/>
    </source>
</evidence>
<dbReference type="SUPFAM" id="SSF51604">
    <property type="entry name" value="Enolase C-terminal domain-like"/>
    <property type="match status" value="1"/>
</dbReference>
<comment type="caution">
    <text evidence="8">The sequence shown here is derived from an EMBL/GenBank/DDBJ whole genome shotgun (WGS) entry which is preliminary data.</text>
</comment>
<dbReference type="PANTHER" id="PTHR11902:SF30">
    <property type="entry name" value="ENOLASE 4"/>
    <property type="match status" value="1"/>
</dbReference>
<protein>
    <recommendedName>
        <fullName evidence="3">phosphopyruvate hydratase</fullName>
        <ecNumber evidence="3">4.2.1.11</ecNumber>
    </recommendedName>
    <alternativeName>
        <fullName evidence="6">2-phospho-D-glycerate hydro-lyase</fullName>
    </alternativeName>
</protein>
<comment type="pathway">
    <text evidence="1">Carbohydrate degradation; glycolysis; pyruvate from D-glyceraldehyde 3-phosphate: step 4/5.</text>
</comment>
<gene>
    <name evidence="8" type="ORF">OXX778_LOCUS15728</name>
</gene>
<evidence type="ECO:0000256" key="1">
    <source>
        <dbReference type="ARBA" id="ARBA00005031"/>
    </source>
</evidence>
<organism evidence="8 9">
    <name type="scientific">Brachionus calyciflorus</name>
    <dbReference type="NCBI Taxonomy" id="104777"/>
    <lineage>
        <taxon>Eukaryota</taxon>
        <taxon>Metazoa</taxon>
        <taxon>Spiralia</taxon>
        <taxon>Gnathifera</taxon>
        <taxon>Rotifera</taxon>
        <taxon>Eurotatoria</taxon>
        <taxon>Monogononta</taxon>
        <taxon>Pseudotrocha</taxon>
        <taxon>Ploima</taxon>
        <taxon>Brachionidae</taxon>
        <taxon>Brachionus</taxon>
    </lineage>
</organism>
<reference evidence="8" key="1">
    <citation type="submission" date="2021-02" db="EMBL/GenBank/DDBJ databases">
        <authorList>
            <person name="Nowell W R."/>
        </authorList>
    </citation>
    <scope>NUCLEOTIDE SEQUENCE</scope>
    <source>
        <strain evidence="8">Ploen Becks lab</strain>
    </source>
</reference>
<dbReference type="GO" id="GO:0000287">
    <property type="term" value="F:magnesium ion binding"/>
    <property type="evidence" value="ECO:0007669"/>
    <property type="project" value="InterPro"/>
</dbReference>
<dbReference type="OrthoDB" id="10009078at2759"/>
<comment type="similarity">
    <text evidence="2">Belongs to the enolase family.</text>
</comment>
<sequence length="348" mass="38982">MPIPMITVIQNGKGFSGKQSLVKEFILLPKPHLSFQEGIDLISRVNRNIRDTLYQSKTNPGAANKCITDIGSYTCSLETPQQALELIENAIVTSLGNEMASNLSIALNIAANEIYDHEKNKYESATGALKSSDELIDQFADLISKFPRIMMLIEPFINSDQIAWYRLNLRISKFCLLANNLRLSDISSHENKNSETSENNDVISPIDNKIPDILKPSSSLIMPVNFYKFENATNVTHIGGLLSDINEKKLFSGLSCSLNETDDDFLADLAVGNQVKFLKIGGFNRSERVNKINRLIDIEYYLSDNKKLLDPKSEQRDINFSPEIEIPADISETISNYEDPKNAKIGKK</sequence>
<evidence type="ECO:0000256" key="3">
    <source>
        <dbReference type="ARBA" id="ARBA00012058"/>
    </source>
</evidence>
<dbReference type="EMBL" id="CAJNOC010003539">
    <property type="protein sequence ID" value="CAF0987210.1"/>
    <property type="molecule type" value="Genomic_DNA"/>
</dbReference>